<organism evidence="1">
    <name type="scientific">Acerihabitans sp. KWT182</name>
    <dbReference type="NCBI Taxonomy" id="3157919"/>
    <lineage>
        <taxon>Bacteria</taxon>
        <taxon>Pseudomonadati</taxon>
        <taxon>Pseudomonadota</taxon>
        <taxon>Gammaproteobacteria</taxon>
        <taxon>Enterobacterales</taxon>
        <taxon>Pectobacteriaceae</taxon>
        <taxon>Acerihabitans</taxon>
    </lineage>
</organism>
<accession>A0AAU7Q4L7</accession>
<dbReference type="EMBL" id="CP157947">
    <property type="protein sequence ID" value="XBS67949.1"/>
    <property type="molecule type" value="Genomic_DNA"/>
</dbReference>
<dbReference type="AlphaFoldDB" id="A0AAU7Q4L7"/>
<evidence type="ECO:0000313" key="1">
    <source>
        <dbReference type="EMBL" id="XBS67949.1"/>
    </source>
</evidence>
<proteinExistence type="predicted"/>
<protein>
    <submittedName>
        <fullName evidence="1">Uncharacterized protein</fullName>
    </submittedName>
</protein>
<reference evidence="1" key="1">
    <citation type="submission" date="2024-06" db="EMBL/GenBank/DDBJ databases">
        <authorList>
            <person name="Coelho C."/>
            <person name="Bento M."/>
            <person name="Garcia E."/>
            <person name="Camelo A."/>
            <person name="Brandao I."/>
            <person name="Espirito Santo C."/>
            <person name="Trovao J."/>
            <person name="Verissimo A."/>
            <person name="Costa J."/>
            <person name="Tiago I."/>
        </authorList>
    </citation>
    <scope>NUCLEOTIDE SEQUENCE</scope>
    <source>
        <strain evidence="1">KWT182</strain>
    </source>
</reference>
<gene>
    <name evidence="1" type="ORF">ABK905_13635</name>
</gene>
<sequence>MCWLEKEHEKGRLIVEDSGICAGMLMDIVFGALIPRKWVLETEGKQQLDANGRRQQLETIKKRIRMVLRGINPAANQYGEHVVRGE</sequence>
<name>A0AAU7Q4L7_9GAMM</name>